<dbReference type="Pfam" id="PF00005">
    <property type="entry name" value="ABC_tran"/>
    <property type="match status" value="2"/>
</dbReference>
<dbReference type="PANTHER" id="PTHR43117:SF4">
    <property type="entry name" value="OSMOPROTECTANT IMPORT ATP-BINDING PROTEIN OSMV"/>
    <property type="match status" value="1"/>
</dbReference>
<dbReference type="EC" id="2.1.2.11" evidence="4"/>
<dbReference type="CDD" id="cd06557">
    <property type="entry name" value="KPHMT-like"/>
    <property type="match status" value="1"/>
</dbReference>
<dbReference type="PANTHER" id="PTHR43117">
    <property type="entry name" value="OSMOPROTECTANT IMPORT ATP-BINDING PROTEIN OSMV"/>
    <property type="match status" value="1"/>
</dbReference>
<keyword evidence="7" id="KW-0547">Nucleotide-binding</keyword>
<evidence type="ECO:0000256" key="3">
    <source>
        <dbReference type="ARBA" id="ARBA00008676"/>
    </source>
</evidence>
<gene>
    <name evidence="11" type="ORF">MOBT1_002636</name>
</gene>
<keyword evidence="12" id="KW-1185">Reference proteome</keyword>
<dbReference type="GO" id="GO:0003864">
    <property type="term" value="F:3-methyl-2-oxobutanoate hydroxymethyltransferase activity"/>
    <property type="evidence" value="ECO:0007669"/>
    <property type="project" value="UniProtKB-EC"/>
</dbReference>
<dbReference type="AlphaFoldDB" id="A0AAF0E1H3"/>
<dbReference type="InterPro" id="IPR015813">
    <property type="entry name" value="Pyrv/PenolPyrv_kinase-like_dom"/>
</dbReference>
<dbReference type="InterPro" id="IPR003593">
    <property type="entry name" value="AAA+_ATPase"/>
</dbReference>
<dbReference type="Proteomes" id="UP001214603">
    <property type="component" value="Chromosome 6"/>
</dbReference>
<dbReference type="SUPFAM" id="SSF51621">
    <property type="entry name" value="Phosphoenolpyruvate/pyruvate domain"/>
    <property type="match status" value="1"/>
</dbReference>
<sequence length="941" mass="101412">MSTTAPRRSAWPTPPRAIDPTARVSKPVTMASLKEQMAQQQPIVCITAYDYPTGLAVRAAGADICLVGDSLANVALGHRTTRSMTLDGMVHHGIAVRDAIRAPELQHDPMCPPEPILVVDMPFGSCSVSLEEAMRNVLHVVRTTQAQAVKIEGSREIVPLVQKLSSYGVAVMGHVGLQPQRYGDAASLRVQATRAESALALYDDILALQEAGCFSIVLECIPSKIAEAISQRLRIPTIGIGAGPLTHGQVLVGSDIVADLESPAHVSAALRTEPREPLALEQPTEWPAPPKFVRSFAPTSLGALRVRALREYTEAVRARTFPDITTEAYRIKSDELADFHARLDAPHKNAAVPCVNSVAGQHGQGLSWTIEDGGKDECWAIIGPSGEVGGAVRRALCALLLGESRARRADADRTLHPPVHRFLEASGDAPRRAIAHVAFGVRTAPGADFVDYSTRYGSIRGEDRVTLLESLLESLGVYTGLVAQQHMRPDPLAPADSDSASGRGVLKWASDEARTQAVQHAHAALERVRRTAPLLHIDEAILQRPLIALSNGQTRRARILRALVSGAQLVLLDEPFTGLDPQTRADVTDLFAEVHAARRPRVCLVLREQDQVPAFVTHVVRIDEHGDIALGPTHAIDTRPAAAYEPGGYERVRENAATGVGVGDAAQPPVVALHDLTLEYGETPVLSNVSLALCPGARMVLVGDNGSGKTTLLSLLLGDNPRSYALDATQLTLFGAPRDAPRNAHVLLQRRIGHLSPELYNAFPRRSLESGGLTVEEAVASGFDGIFTRRSISPERRARVHQLLGCFVDVLVASEGNAAGASFADVPTLAESAFSALTHGSQALVLLLRAVVHRPQLLVMDEPFQGMSARQGARAREFLDAGATGAMDAFWVRDMSPEEQAAETTWRKQLAMVVVSHYQTEWLLTCGRLLRLQQGHVVEQF</sequence>
<dbReference type="Pfam" id="PF02548">
    <property type="entry name" value="Pantoate_transf"/>
    <property type="match status" value="1"/>
</dbReference>
<proteinExistence type="inferred from homology"/>
<dbReference type="GO" id="GO:0005524">
    <property type="term" value="F:ATP binding"/>
    <property type="evidence" value="ECO:0007669"/>
    <property type="project" value="UniProtKB-KW"/>
</dbReference>
<dbReference type="HAMAP" id="MF_00156">
    <property type="entry name" value="PanB"/>
    <property type="match status" value="1"/>
</dbReference>
<dbReference type="Gene3D" id="3.20.20.60">
    <property type="entry name" value="Phosphoenolpyruvate-binding domains"/>
    <property type="match status" value="1"/>
</dbReference>
<accession>A0AAF0E1H3</accession>
<evidence type="ECO:0000256" key="5">
    <source>
        <dbReference type="ARBA" id="ARBA00022448"/>
    </source>
</evidence>
<evidence type="ECO:0000256" key="9">
    <source>
        <dbReference type="ARBA" id="ARBA00049172"/>
    </source>
</evidence>
<dbReference type="Gene3D" id="3.40.50.300">
    <property type="entry name" value="P-loop containing nucleotide triphosphate hydrolases"/>
    <property type="match status" value="2"/>
</dbReference>
<evidence type="ECO:0000256" key="2">
    <source>
        <dbReference type="ARBA" id="ARBA00005417"/>
    </source>
</evidence>
<evidence type="ECO:0000313" key="11">
    <source>
        <dbReference type="EMBL" id="WFD03939.1"/>
    </source>
</evidence>
<evidence type="ECO:0000259" key="10">
    <source>
        <dbReference type="PROSITE" id="PS50893"/>
    </source>
</evidence>
<comment type="similarity">
    <text evidence="3">Belongs to the PanB family.</text>
</comment>
<evidence type="ECO:0000256" key="7">
    <source>
        <dbReference type="ARBA" id="ARBA00022741"/>
    </source>
</evidence>
<dbReference type="GO" id="GO:0016887">
    <property type="term" value="F:ATP hydrolysis activity"/>
    <property type="evidence" value="ECO:0007669"/>
    <property type="project" value="InterPro"/>
</dbReference>
<keyword evidence="5" id="KW-0813">Transport</keyword>
<feature type="domain" description="ABC transporter" evidence="10">
    <location>
        <begin position="671"/>
        <end position="940"/>
    </location>
</feature>
<evidence type="ECO:0000256" key="8">
    <source>
        <dbReference type="ARBA" id="ARBA00022840"/>
    </source>
</evidence>
<feature type="domain" description="ABC transporter" evidence="10">
    <location>
        <begin position="392"/>
        <end position="649"/>
    </location>
</feature>
<protein>
    <recommendedName>
        <fullName evidence="4">3-methyl-2-oxobutanoate hydroxymethyltransferase</fullName>
        <ecNumber evidence="4">2.1.2.11</ecNumber>
    </recommendedName>
</protein>
<dbReference type="SUPFAM" id="SSF52540">
    <property type="entry name" value="P-loop containing nucleoside triphosphate hydrolases"/>
    <property type="match status" value="2"/>
</dbReference>
<evidence type="ECO:0000313" key="12">
    <source>
        <dbReference type="Proteomes" id="UP001214603"/>
    </source>
</evidence>
<evidence type="ECO:0000256" key="6">
    <source>
        <dbReference type="ARBA" id="ARBA00022679"/>
    </source>
</evidence>
<dbReference type="InterPro" id="IPR027417">
    <property type="entry name" value="P-loop_NTPase"/>
</dbReference>
<organism evidence="11 12">
    <name type="scientific">Malassezia obtusa</name>
    <dbReference type="NCBI Taxonomy" id="76774"/>
    <lineage>
        <taxon>Eukaryota</taxon>
        <taxon>Fungi</taxon>
        <taxon>Dikarya</taxon>
        <taxon>Basidiomycota</taxon>
        <taxon>Ustilaginomycotina</taxon>
        <taxon>Malasseziomycetes</taxon>
        <taxon>Malasseziales</taxon>
        <taxon>Malasseziaceae</taxon>
        <taxon>Malassezia</taxon>
    </lineage>
</organism>
<keyword evidence="8" id="KW-0067">ATP-binding</keyword>
<dbReference type="InterPro" id="IPR003439">
    <property type="entry name" value="ABC_transporter-like_ATP-bd"/>
</dbReference>
<evidence type="ECO:0000256" key="1">
    <source>
        <dbReference type="ARBA" id="ARBA00005033"/>
    </source>
</evidence>
<evidence type="ECO:0000256" key="4">
    <source>
        <dbReference type="ARBA" id="ARBA00012618"/>
    </source>
</evidence>
<dbReference type="GO" id="GO:0015940">
    <property type="term" value="P:pantothenate biosynthetic process"/>
    <property type="evidence" value="ECO:0007669"/>
    <property type="project" value="InterPro"/>
</dbReference>
<comment type="similarity">
    <text evidence="2">Belongs to the ABC transporter superfamily.</text>
</comment>
<dbReference type="InterPro" id="IPR003700">
    <property type="entry name" value="Pantoate_hydroxy_MeTrfase"/>
</dbReference>
<dbReference type="PROSITE" id="PS50893">
    <property type="entry name" value="ABC_TRANSPORTER_2"/>
    <property type="match status" value="2"/>
</dbReference>
<comment type="pathway">
    <text evidence="1">Cofactor biosynthesis; (R)-pantothenate biosynthesis; (R)-pantoate from 3-methyl-2-oxobutanoate: step 1/2.</text>
</comment>
<keyword evidence="6" id="KW-0808">Transferase</keyword>
<dbReference type="SMART" id="SM00382">
    <property type="entry name" value="AAA"/>
    <property type="match status" value="2"/>
</dbReference>
<comment type="catalytic activity">
    <reaction evidence="9">
        <text>(6R)-5,10-methylene-5,6,7,8-tetrahydrofolate + 3-methyl-2-oxobutanoate + H2O = 2-dehydropantoate + (6S)-5,6,7,8-tetrahydrofolate</text>
        <dbReference type="Rhea" id="RHEA:11824"/>
        <dbReference type="ChEBI" id="CHEBI:11561"/>
        <dbReference type="ChEBI" id="CHEBI:11851"/>
        <dbReference type="ChEBI" id="CHEBI:15377"/>
        <dbReference type="ChEBI" id="CHEBI:15636"/>
        <dbReference type="ChEBI" id="CHEBI:57453"/>
        <dbReference type="EC" id="2.1.2.11"/>
    </reaction>
</comment>
<name>A0AAF0E1H3_9BASI</name>
<dbReference type="InterPro" id="IPR040442">
    <property type="entry name" value="Pyrv_kinase-like_dom_sf"/>
</dbReference>
<reference evidence="11" key="1">
    <citation type="submission" date="2023-03" db="EMBL/GenBank/DDBJ databases">
        <title>Mating type loci evolution in Malassezia.</title>
        <authorList>
            <person name="Coelho M.A."/>
        </authorList>
    </citation>
    <scope>NUCLEOTIDE SEQUENCE</scope>
    <source>
        <strain evidence="11">CBS 7876</strain>
    </source>
</reference>
<dbReference type="EMBL" id="CP119939">
    <property type="protein sequence ID" value="WFD03939.1"/>
    <property type="molecule type" value="Genomic_DNA"/>
</dbReference>